<evidence type="ECO:0000256" key="7">
    <source>
        <dbReference type="ARBA" id="ARBA00022692"/>
    </source>
</evidence>
<dbReference type="AlphaFoldDB" id="A0A370DNZ6"/>
<feature type="transmembrane region" description="Helical" evidence="16">
    <location>
        <begin position="12"/>
        <end position="33"/>
    </location>
</feature>
<dbReference type="SUPFAM" id="SSF47384">
    <property type="entry name" value="Homodimeric domain of signal transducing histidine kinase"/>
    <property type="match status" value="1"/>
</dbReference>
<feature type="domain" description="Histidine kinase" evidence="17">
    <location>
        <begin position="629"/>
        <end position="851"/>
    </location>
</feature>
<evidence type="ECO:0000256" key="4">
    <source>
        <dbReference type="ARBA" id="ARBA00022475"/>
    </source>
</evidence>
<evidence type="ECO:0000256" key="14">
    <source>
        <dbReference type="ARBA" id="ARBA00068150"/>
    </source>
</evidence>
<dbReference type="InterPro" id="IPR013655">
    <property type="entry name" value="PAS_fold_3"/>
</dbReference>
<dbReference type="SUPFAM" id="SSF103190">
    <property type="entry name" value="Sensory domain-like"/>
    <property type="match status" value="2"/>
</dbReference>
<dbReference type="InterPro" id="IPR035965">
    <property type="entry name" value="PAS-like_dom_sf"/>
</dbReference>
<keyword evidence="11 16" id="KW-1133">Transmembrane helix</keyword>
<keyword evidence="12" id="KW-0902">Two-component regulatory system</keyword>
<proteinExistence type="predicted"/>
<evidence type="ECO:0000256" key="2">
    <source>
        <dbReference type="ARBA" id="ARBA00004651"/>
    </source>
</evidence>
<dbReference type="SMART" id="SM00388">
    <property type="entry name" value="HisKA"/>
    <property type="match status" value="1"/>
</dbReference>
<dbReference type="InterPro" id="IPR003661">
    <property type="entry name" value="HisK_dim/P_dom"/>
</dbReference>
<dbReference type="Proteomes" id="UP000254771">
    <property type="component" value="Unassembled WGS sequence"/>
</dbReference>
<evidence type="ECO:0000256" key="6">
    <source>
        <dbReference type="ARBA" id="ARBA00022679"/>
    </source>
</evidence>
<reference evidence="21 22" key="1">
    <citation type="journal article" date="2018" name="ISME J.">
        <title>Endosymbiont genomes yield clues of tubeworm success.</title>
        <authorList>
            <person name="Li Y."/>
            <person name="Liles M.R."/>
            <person name="Halanych K.M."/>
        </authorList>
    </citation>
    <scope>NUCLEOTIDE SEQUENCE [LARGE SCALE GENOMIC DNA]</scope>
    <source>
        <strain evidence="21">A1462</strain>
    </source>
</reference>
<dbReference type="SMART" id="SM00091">
    <property type="entry name" value="PAS"/>
    <property type="match status" value="2"/>
</dbReference>
<dbReference type="Gene3D" id="1.10.287.130">
    <property type="match status" value="1"/>
</dbReference>
<dbReference type="InterPro" id="IPR005467">
    <property type="entry name" value="His_kinase_dom"/>
</dbReference>
<comment type="catalytic activity">
    <reaction evidence="1">
        <text>ATP + protein L-histidine = ADP + protein N-phospho-L-histidine.</text>
        <dbReference type="EC" id="2.7.13.3"/>
    </reaction>
</comment>
<accession>A0A370DNZ6</accession>
<dbReference type="InterPro" id="IPR000014">
    <property type="entry name" value="PAS"/>
</dbReference>
<evidence type="ECO:0000259" key="18">
    <source>
        <dbReference type="PROSITE" id="PS50110"/>
    </source>
</evidence>
<dbReference type="SUPFAM" id="SSF52172">
    <property type="entry name" value="CheY-like"/>
    <property type="match status" value="1"/>
</dbReference>
<evidence type="ECO:0000256" key="5">
    <source>
        <dbReference type="ARBA" id="ARBA00022553"/>
    </source>
</evidence>
<dbReference type="GO" id="GO:0006355">
    <property type="term" value="P:regulation of DNA-templated transcription"/>
    <property type="evidence" value="ECO:0007669"/>
    <property type="project" value="InterPro"/>
</dbReference>
<evidence type="ECO:0000256" key="11">
    <source>
        <dbReference type="ARBA" id="ARBA00022989"/>
    </source>
</evidence>
<dbReference type="Pfam" id="PF02518">
    <property type="entry name" value="HATPase_c"/>
    <property type="match status" value="1"/>
</dbReference>
<feature type="modified residue" description="4-aspartylphosphate" evidence="15">
    <location>
        <position position="930"/>
    </location>
</feature>
<dbReference type="Pfam" id="PF08447">
    <property type="entry name" value="PAS_3"/>
    <property type="match status" value="1"/>
</dbReference>
<dbReference type="Pfam" id="PF00072">
    <property type="entry name" value="Response_reg"/>
    <property type="match status" value="1"/>
</dbReference>
<dbReference type="CDD" id="cd00130">
    <property type="entry name" value="PAS"/>
    <property type="match status" value="2"/>
</dbReference>
<dbReference type="CDD" id="cd17546">
    <property type="entry name" value="REC_hyHK_CKI1_RcsC-like"/>
    <property type="match status" value="1"/>
</dbReference>
<evidence type="ECO:0000256" key="8">
    <source>
        <dbReference type="ARBA" id="ARBA00022741"/>
    </source>
</evidence>
<evidence type="ECO:0000256" key="16">
    <source>
        <dbReference type="SAM" id="Phobius"/>
    </source>
</evidence>
<keyword evidence="6" id="KW-0808">Transferase</keyword>
<comment type="subcellular location">
    <subcellularLocation>
        <location evidence="2">Cell membrane</location>
        <topology evidence="2">Multi-pass membrane protein</topology>
    </subcellularLocation>
</comment>
<keyword evidence="22" id="KW-1185">Reference proteome</keyword>
<dbReference type="PROSITE" id="PS50109">
    <property type="entry name" value="HIS_KIN"/>
    <property type="match status" value="1"/>
</dbReference>
<evidence type="ECO:0000313" key="21">
    <source>
        <dbReference type="EMBL" id="RDH86644.1"/>
    </source>
</evidence>
<dbReference type="PROSITE" id="PS50110">
    <property type="entry name" value="RESPONSE_REGULATORY"/>
    <property type="match status" value="1"/>
</dbReference>
<dbReference type="PANTHER" id="PTHR45339:SF1">
    <property type="entry name" value="HYBRID SIGNAL TRANSDUCTION HISTIDINE KINASE J"/>
    <property type="match status" value="1"/>
</dbReference>
<dbReference type="SUPFAM" id="SSF55785">
    <property type="entry name" value="PYP-like sensor domain (PAS domain)"/>
    <property type="match status" value="2"/>
</dbReference>
<keyword evidence="7 16" id="KW-0812">Transmembrane</keyword>
<dbReference type="FunFam" id="1.10.287.130:FF:000002">
    <property type="entry name" value="Two-component osmosensing histidine kinase"/>
    <property type="match status" value="1"/>
</dbReference>
<dbReference type="FunFam" id="3.30.565.10:FF:000010">
    <property type="entry name" value="Sensor histidine kinase RcsC"/>
    <property type="match status" value="1"/>
</dbReference>
<evidence type="ECO:0000313" key="22">
    <source>
        <dbReference type="Proteomes" id="UP000254771"/>
    </source>
</evidence>
<dbReference type="PROSITE" id="PS50113">
    <property type="entry name" value="PAC"/>
    <property type="match status" value="1"/>
</dbReference>
<feature type="domain" description="Response regulatory" evidence="18">
    <location>
        <begin position="881"/>
        <end position="997"/>
    </location>
</feature>
<dbReference type="NCBIfam" id="TIGR00229">
    <property type="entry name" value="sensory_box"/>
    <property type="match status" value="1"/>
</dbReference>
<keyword evidence="9" id="KW-0418">Kinase</keyword>
<dbReference type="InterPro" id="IPR000700">
    <property type="entry name" value="PAS-assoc_C"/>
</dbReference>
<dbReference type="InterPro" id="IPR048760">
    <property type="entry name" value="VP0354-like_sensor_dom"/>
</dbReference>
<dbReference type="GO" id="GO:0000155">
    <property type="term" value="F:phosphorelay sensor kinase activity"/>
    <property type="evidence" value="ECO:0007669"/>
    <property type="project" value="InterPro"/>
</dbReference>
<dbReference type="InterPro" id="IPR036097">
    <property type="entry name" value="HisK_dim/P_sf"/>
</dbReference>
<dbReference type="PRINTS" id="PR00344">
    <property type="entry name" value="BCTRLSENSOR"/>
</dbReference>
<dbReference type="EMBL" id="QFXE01000008">
    <property type="protein sequence ID" value="RDH86644.1"/>
    <property type="molecule type" value="Genomic_DNA"/>
</dbReference>
<dbReference type="Gene3D" id="2.10.70.100">
    <property type="match status" value="1"/>
</dbReference>
<dbReference type="SMART" id="SM00448">
    <property type="entry name" value="REC"/>
    <property type="match status" value="1"/>
</dbReference>
<dbReference type="PANTHER" id="PTHR45339">
    <property type="entry name" value="HYBRID SIGNAL TRANSDUCTION HISTIDINE KINASE J"/>
    <property type="match status" value="1"/>
</dbReference>
<dbReference type="GO" id="GO:0005524">
    <property type="term" value="F:ATP binding"/>
    <property type="evidence" value="ECO:0007669"/>
    <property type="project" value="UniProtKB-KW"/>
</dbReference>
<dbReference type="InterPro" id="IPR036890">
    <property type="entry name" value="HATPase_C_sf"/>
</dbReference>
<gene>
    <name evidence="21" type="ORF">DIZ78_06995</name>
</gene>
<keyword evidence="16" id="KW-0472">Membrane</keyword>
<dbReference type="InterPro" id="IPR011006">
    <property type="entry name" value="CheY-like_superfamily"/>
</dbReference>
<sequence length="1001" mass="113185">MPKDSTKEQLKVALKLFFPAVVVILLLALGVFFSQAQVSIVELNTSAKSNVRLAAEFFKEELGDVISDLRILSKDRDLEDALERKVPEARLSLSNKLLVFALEKKVFDQIRILDIDGREVVRVNYNDGAPISVSKAQLQDKSGRYYFRKAVAKGQGQHFISQFDLNMEKGAIERPYKPTLRVSAPVFSPSGSKIGVLVMNYRGHYLLKTIREMIPATSSGFPLLLDQNGHYLIGPTEEAEWGFMFAKEAAFPINFSKVFKYVVSTSNGQIENDQYLFTFRKVTVGDNHLTIASQINLASVYRAIIKRHRENIVIIVLLILASALASWGVAGSRLARKGWNITKNKLADFKETASDWLWETDSQLRFTDISYRMKDITGINPNDYIGKQIHELISPDPDQPDLDTFLENIETRQPIKKVLCKIENFLGQALQFNVTAKPYFTDGVFSGYRGTSQDVTNYRRLSRELQGRVVAAEFAEREADNYAQKLAEAQRISHTGNWSHDISTGKLNWSEEAFRIFGVDPDKFDFVYELYLDLVHPDDRGYVVEQRENAKKNGAIHIFEYRIVRKSFDDDIRWIQERCEYHRNNSGEIIRSEGTVQDITERKASEQTLAEAKEVAESANRSKGDFLANMSHEIRTPMNGIIGMTHLVLQTELDDKQRNYIGKAHRSAENLLGILNDILDFSKIEAGKLNFEEVDFYLKDVIDNFVNLLRFKAEEKSIRLSVRIEQDVPLALSGDPLRLSQVLINLGSNAVKFGEAGDSVSLNVALKEERDKEVVLQFAIEDTGIGMSQEQVERLFQPFGQADSSTTRKYGGTGLGLIISKKIVQLMNGEIAVESEQDAGSTFRFTVSLKTQQSESLQDRAFGNQTEMDVDQAIVRMRGAKILLVEDNEINREIVLDILAMSGMTVEMAFDGQEALEFLAKEDFDGVLMDCQMPVMDGYEATRQIREQKKFKDFPIIALTANAMKGDREKVLAVGMNDHIAKPVNPDLMFITMAKWISARK</sequence>
<dbReference type="InterPro" id="IPR029151">
    <property type="entry name" value="Sensor-like_sf"/>
</dbReference>
<evidence type="ECO:0000256" key="3">
    <source>
        <dbReference type="ARBA" id="ARBA00012438"/>
    </source>
</evidence>
<dbReference type="Gene3D" id="3.30.450.20">
    <property type="entry name" value="PAS domain"/>
    <property type="match status" value="4"/>
</dbReference>
<feature type="domain" description="PAS" evidence="19">
    <location>
        <begin position="342"/>
        <end position="396"/>
    </location>
</feature>
<keyword evidence="8" id="KW-0547">Nucleotide-binding</keyword>
<dbReference type="Pfam" id="PF00512">
    <property type="entry name" value="HisKA"/>
    <property type="match status" value="1"/>
</dbReference>
<comment type="caution">
    <text evidence="21">The sequence shown here is derived from an EMBL/GenBank/DDBJ whole genome shotgun (WGS) entry which is preliminary data.</text>
</comment>
<dbReference type="Pfam" id="PF00989">
    <property type="entry name" value="PAS"/>
    <property type="match status" value="1"/>
</dbReference>
<dbReference type="Gene3D" id="3.30.565.10">
    <property type="entry name" value="Histidine kinase-like ATPase, C-terminal domain"/>
    <property type="match status" value="1"/>
</dbReference>
<dbReference type="Gene3D" id="3.40.50.2300">
    <property type="match status" value="1"/>
</dbReference>
<evidence type="ECO:0000256" key="10">
    <source>
        <dbReference type="ARBA" id="ARBA00022840"/>
    </source>
</evidence>
<dbReference type="InterPro" id="IPR004358">
    <property type="entry name" value="Sig_transdc_His_kin-like_C"/>
</dbReference>
<evidence type="ECO:0000256" key="12">
    <source>
        <dbReference type="ARBA" id="ARBA00023012"/>
    </source>
</evidence>
<organism evidence="21 22">
    <name type="scientific">endosymbiont of Escarpia spicata</name>
    <dbReference type="NCBI Taxonomy" id="2200908"/>
    <lineage>
        <taxon>Bacteria</taxon>
        <taxon>Pseudomonadati</taxon>
        <taxon>Pseudomonadota</taxon>
        <taxon>Gammaproteobacteria</taxon>
        <taxon>sulfur-oxidizing symbionts</taxon>
    </lineage>
</organism>
<dbReference type="SUPFAM" id="SSF55874">
    <property type="entry name" value="ATPase domain of HSP90 chaperone/DNA topoisomerase II/histidine kinase"/>
    <property type="match status" value="1"/>
</dbReference>
<name>A0A370DNZ6_9GAMM</name>
<evidence type="ECO:0000259" key="17">
    <source>
        <dbReference type="PROSITE" id="PS50109"/>
    </source>
</evidence>
<evidence type="ECO:0000256" key="13">
    <source>
        <dbReference type="ARBA" id="ARBA00064003"/>
    </source>
</evidence>
<dbReference type="SMART" id="SM00387">
    <property type="entry name" value="HATPase_c"/>
    <property type="match status" value="1"/>
</dbReference>
<dbReference type="CDD" id="cd00082">
    <property type="entry name" value="HisKA"/>
    <property type="match status" value="1"/>
</dbReference>
<dbReference type="Pfam" id="PF21623">
    <property type="entry name" value="HK_sensor_dom_bact"/>
    <property type="match status" value="1"/>
</dbReference>
<dbReference type="GO" id="GO:0005886">
    <property type="term" value="C:plasma membrane"/>
    <property type="evidence" value="ECO:0007669"/>
    <property type="project" value="UniProtKB-SubCell"/>
</dbReference>
<keyword evidence="4" id="KW-1003">Cell membrane</keyword>
<evidence type="ECO:0000259" key="19">
    <source>
        <dbReference type="PROSITE" id="PS50112"/>
    </source>
</evidence>
<dbReference type="InterPro" id="IPR003594">
    <property type="entry name" value="HATPase_dom"/>
</dbReference>
<dbReference type="PROSITE" id="PS50112">
    <property type="entry name" value="PAS"/>
    <property type="match status" value="1"/>
</dbReference>
<dbReference type="InterPro" id="IPR001789">
    <property type="entry name" value="Sig_transdc_resp-reg_receiver"/>
</dbReference>
<keyword evidence="10" id="KW-0067">ATP-binding</keyword>
<evidence type="ECO:0000256" key="9">
    <source>
        <dbReference type="ARBA" id="ARBA00022777"/>
    </source>
</evidence>
<keyword evidence="5 15" id="KW-0597">Phosphoprotein</keyword>
<comment type="subunit">
    <text evidence="13">At low DSF concentrations, interacts with RpfF.</text>
</comment>
<evidence type="ECO:0000256" key="15">
    <source>
        <dbReference type="PROSITE-ProRule" id="PRU00169"/>
    </source>
</evidence>
<evidence type="ECO:0000256" key="1">
    <source>
        <dbReference type="ARBA" id="ARBA00000085"/>
    </source>
</evidence>
<evidence type="ECO:0000259" key="20">
    <source>
        <dbReference type="PROSITE" id="PS50113"/>
    </source>
</evidence>
<dbReference type="InterPro" id="IPR013767">
    <property type="entry name" value="PAS_fold"/>
</dbReference>
<protein>
    <recommendedName>
        <fullName evidence="14">Sensory/regulatory protein RpfC</fullName>
        <ecNumber evidence="3">2.7.13.3</ecNumber>
    </recommendedName>
</protein>
<dbReference type="EC" id="2.7.13.3" evidence="3"/>
<dbReference type="CDD" id="cd16922">
    <property type="entry name" value="HATPase_EvgS-ArcB-TorS-like"/>
    <property type="match status" value="1"/>
</dbReference>
<feature type="domain" description="PAC" evidence="20">
    <location>
        <begin position="557"/>
        <end position="611"/>
    </location>
</feature>